<dbReference type="Pfam" id="PF01985">
    <property type="entry name" value="CRS1_YhbY"/>
    <property type="match status" value="3"/>
</dbReference>
<organism evidence="13 14">
    <name type="scientific">Cinnamomum micranthum f. kanehirae</name>
    <dbReference type="NCBI Taxonomy" id="337451"/>
    <lineage>
        <taxon>Eukaryota</taxon>
        <taxon>Viridiplantae</taxon>
        <taxon>Streptophyta</taxon>
        <taxon>Embryophyta</taxon>
        <taxon>Tracheophyta</taxon>
        <taxon>Spermatophyta</taxon>
        <taxon>Magnoliopsida</taxon>
        <taxon>Magnoliidae</taxon>
        <taxon>Laurales</taxon>
        <taxon>Lauraceae</taxon>
        <taxon>Cinnamomum</taxon>
    </lineage>
</organism>
<feature type="region of interest" description="Disordered" evidence="11">
    <location>
        <begin position="73"/>
        <end position="95"/>
    </location>
</feature>
<evidence type="ECO:0000256" key="11">
    <source>
        <dbReference type="SAM" id="MobiDB-lite"/>
    </source>
</evidence>
<dbReference type="PANTHER" id="PTHR31846:SF20">
    <property type="entry name" value="CRM-DOMAIN CONTAINING FACTOR CFM2, CHLOROPLASTIC"/>
    <property type="match status" value="1"/>
</dbReference>
<comment type="caution">
    <text evidence="13">The sequence shown here is derived from an EMBL/GenBank/DDBJ whole genome shotgun (WGS) entry which is preliminary data.</text>
</comment>
<dbReference type="STRING" id="337451.A0A443PJT0"/>
<dbReference type="SMART" id="SM01103">
    <property type="entry name" value="CRS1_YhbY"/>
    <property type="match status" value="3"/>
</dbReference>
<dbReference type="GO" id="GO:0003729">
    <property type="term" value="F:mRNA binding"/>
    <property type="evidence" value="ECO:0007669"/>
    <property type="project" value="InterPro"/>
</dbReference>
<dbReference type="PROSITE" id="PS51295">
    <property type="entry name" value="CRM"/>
    <property type="match status" value="3"/>
</dbReference>
<keyword evidence="3" id="KW-0934">Plastid</keyword>
<comment type="subcellular location">
    <subcellularLocation>
        <location evidence="1">Plastid</location>
        <location evidence="1">Chloroplast</location>
    </subcellularLocation>
</comment>
<dbReference type="Gene3D" id="3.30.110.60">
    <property type="entry name" value="YhbY-like"/>
    <property type="match status" value="3"/>
</dbReference>
<evidence type="ECO:0000256" key="7">
    <source>
        <dbReference type="ARBA" id="ARBA00022946"/>
    </source>
</evidence>
<keyword evidence="14" id="KW-1185">Reference proteome</keyword>
<dbReference type="SUPFAM" id="SSF75471">
    <property type="entry name" value="YhbY-like"/>
    <property type="match status" value="3"/>
</dbReference>
<evidence type="ECO:0000256" key="2">
    <source>
        <dbReference type="ARBA" id="ARBA00022528"/>
    </source>
</evidence>
<dbReference type="FunFam" id="3.30.110.60:FF:000003">
    <property type="entry name" value="CRM-domain containing factor CFM3B, chloroplastic"/>
    <property type="match status" value="1"/>
</dbReference>
<keyword evidence="2" id="KW-0150">Chloroplast</keyword>
<dbReference type="GO" id="GO:0009507">
    <property type="term" value="C:chloroplast"/>
    <property type="evidence" value="ECO:0007669"/>
    <property type="project" value="UniProtKB-SubCell"/>
</dbReference>
<dbReference type="PANTHER" id="PTHR31846">
    <property type="entry name" value="CRS1 / YHBY (CRM) DOMAIN-CONTAINING PROTEIN"/>
    <property type="match status" value="1"/>
</dbReference>
<reference evidence="13 14" key="1">
    <citation type="journal article" date="2019" name="Nat. Plants">
        <title>Stout camphor tree genome fills gaps in understanding of flowering plant genome evolution.</title>
        <authorList>
            <person name="Chaw S.M."/>
            <person name="Liu Y.C."/>
            <person name="Wu Y.W."/>
            <person name="Wang H.Y."/>
            <person name="Lin C.I."/>
            <person name="Wu C.S."/>
            <person name="Ke H.M."/>
            <person name="Chang L.Y."/>
            <person name="Hsu C.Y."/>
            <person name="Yang H.T."/>
            <person name="Sudianto E."/>
            <person name="Hsu M.H."/>
            <person name="Wu K.P."/>
            <person name="Wang L.N."/>
            <person name="Leebens-Mack J.H."/>
            <person name="Tsai I.J."/>
        </authorList>
    </citation>
    <scope>NUCLEOTIDE SEQUENCE [LARGE SCALE GENOMIC DNA]</scope>
    <source>
        <strain evidence="14">cv. Chaw 1501</strain>
        <tissue evidence="13">Young leaves</tissue>
    </source>
</reference>
<accession>A0A443PJT0</accession>
<keyword evidence="5" id="KW-0677">Repeat</keyword>
<evidence type="ECO:0000256" key="6">
    <source>
        <dbReference type="ARBA" id="ARBA00022884"/>
    </source>
</evidence>
<evidence type="ECO:0000256" key="9">
    <source>
        <dbReference type="ARBA" id="ARBA00023274"/>
    </source>
</evidence>
<dbReference type="InterPro" id="IPR035920">
    <property type="entry name" value="YhbY-like_sf"/>
</dbReference>
<evidence type="ECO:0000313" key="14">
    <source>
        <dbReference type="Proteomes" id="UP000283530"/>
    </source>
</evidence>
<dbReference type="GO" id="GO:1990904">
    <property type="term" value="C:ribonucleoprotein complex"/>
    <property type="evidence" value="ECO:0007669"/>
    <property type="project" value="UniProtKB-KW"/>
</dbReference>
<dbReference type="EMBL" id="QPKB01000008">
    <property type="protein sequence ID" value="RWR91021.1"/>
    <property type="molecule type" value="Genomic_DNA"/>
</dbReference>
<sequence>MLLPLYHYHPTFSSKTLKTLPSLLPSSSPKSSFVLNTSKPPKSLSRNSRSPTADTKTVSKTAIQRIAEKLRNLGFLEETQETHHPETGSGSAGEIFIPTPDQLPVRRIGHTIDGSWSTPANPVPEPGSGIAITRYHEVKGELEKQKEISARAEGKKRKRTVPPTVAELTVPEEELRRLRSAGIRLRKKIIVGKAGITEGIVNGIHERWRRLEVRKTGGLVVWRSGSIIVLYRGANYEYPYFLSDNSARDKHVVDYISTPDPSNDDEVNPGVDNSLGMVGTKSLVEPISSNRLASSLVSGVGSPKKVRFILPGEVQLEEEADRLLDGLGPRFTDWWGYNPLPVDADLLSGIVPGYRKPFRLLPYGIKPKLTDREMTVLRRLGRPLPWRNRNLQGLAMSIVKLWEKCEIAKIAVKRGVQNTNSQVMAEELKQLTGGTLISRDREFIVLYRGKDFLPPAVSAAIEERRNNGTHNGKMRMDSGSSVKATVTPTEHLYVDELQEVKDQKRAFTSEQRKLRPKDAAVKSLDAKLSLVLEKKAEAEKLLEELDKVAEPLTPEVDKEGITEEERYMLRKVGLRMNAYLLMGRRGVFDGTIENMHLHWKYRELVKVISKDKSFEDVNRMARTLEAESGGILVAVERVSKGHAIIVYRGKNYKRPTDLRPRTLLNKRQAMNRSLEAQRCESLKLHVLKLTKNIDRMKQQLVKDDTVANHFQRTESEGAITELETSSSGSLKSSYHGMNVKNTKNPKNKAWRTI</sequence>
<feature type="compositionally biased region" description="Polar residues" evidence="11">
    <location>
        <begin position="33"/>
        <end position="59"/>
    </location>
</feature>
<protein>
    <submittedName>
        <fullName evidence="13">CRM-domain-containing protein</fullName>
    </submittedName>
</protein>
<evidence type="ECO:0000256" key="8">
    <source>
        <dbReference type="ARBA" id="ARBA00023187"/>
    </source>
</evidence>
<dbReference type="InterPro" id="IPR045278">
    <property type="entry name" value="CRS1/CFM2/CFM3"/>
</dbReference>
<feature type="region of interest" description="Disordered" evidence="11">
    <location>
        <begin position="727"/>
        <end position="753"/>
    </location>
</feature>
<evidence type="ECO:0000256" key="3">
    <source>
        <dbReference type="ARBA" id="ARBA00022640"/>
    </source>
</evidence>
<keyword evidence="7" id="KW-0809">Transit peptide</keyword>
<keyword evidence="9" id="KW-0687">Ribonucleoprotein</keyword>
<feature type="domain" description="CRM" evidence="12">
    <location>
        <begin position="559"/>
        <end position="659"/>
    </location>
</feature>
<evidence type="ECO:0000256" key="10">
    <source>
        <dbReference type="PROSITE-ProRule" id="PRU00626"/>
    </source>
</evidence>
<feature type="domain" description="CRM" evidence="12">
    <location>
        <begin position="348"/>
        <end position="459"/>
    </location>
</feature>
<proteinExistence type="predicted"/>
<dbReference type="GO" id="GO:0000373">
    <property type="term" value="P:Group II intron splicing"/>
    <property type="evidence" value="ECO:0007669"/>
    <property type="project" value="UniProtKB-ARBA"/>
</dbReference>
<dbReference type="AlphaFoldDB" id="A0A443PJT0"/>
<feature type="domain" description="CRM" evidence="12">
    <location>
        <begin position="168"/>
        <end position="267"/>
    </location>
</feature>
<feature type="region of interest" description="Disordered" evidence="11">
    <location>
        <begin position="26"/>
        <end position="59"/>
    </location>
</feature>
<keyword evidence="4" id="KW-0507">mRNA processing</keyword>
<keyword evidence="8" id="KW-0508">mRNA splicing</keyword>
<gene>
    <name evidence="13" type="ORF">CKAN_02015800</name>
</gene>
<evidence type="ECO:0000313" key="13">
    <source>
        <dbReference type="EMBL" id="RWR91021.1"/>
    </source>
</evidence>
<evidence type="ECO:0000259" key="12">
    <source>
        <dbReference type="PROSITE" id="PS51295"/>
    </source>
</evidence>
<dbReference type="InterPro" id="IPR001890">
    <property type="entry name" value="RNA-binding_CRM"/>
</dbReference>
<dbReference type="Proteomes" id="UP000283530">
    <property type="component" value="Unassembled WGS sequence"/>
</dbReference>
<feature type="compositionally biased region" description="Basic residues" evidence="11">
    <location>
        <begin position="743"/>
        <end position="753"/>
    </location>
</feature>
<keyword evidence="6 10" id="KW-0694">RNA-binding</keyword>
<evidence type="ECO:0000256" key="1">
    <source>
        <dbReference type="ARBA" id="ARBA00004229"/>
    </source>
</evidence>
<dbReference type="GO" id="GO:0006397">
    <property type="term" value="P:mRNA processing"/>
    <property type="evidence" value="ECO:0007669"/>
    <property type="project" value="UniProtKB-KW"/>
</dbReference>
<name>A0A443PJT0_9MAGN</name>
<dbReference type="OrthoDB" id="551352at2759"/>
<evidence type="ECO:0000256" key="5">
    <source>
        <dbReference type="ARBA" id="ARBA00022737"/>
    </source>
</evidence>
<evidence type="ECO:0000256" key="4">
    <source>
        <dbReference type="ARBA" id="ARBA00022664"/>
    </source>
</evidence>